<dbReference type="eggNOG" id="KOG2344">
    <property type="taxonomic scope" value="Eukaryota"/>
</dbReference>
<organism evidence="5">
    <name type="scientific">Oryza punctata</name>
    <name type="common">Red rice</name>
    <dbReference type="NCBI Taxonomy" id="4537"/>
    <lineage>
        <taxon>Eukaryota</taxon>
        <taxon>Viridiplantae</taxon>
        <taxon>Streptophyta</taxon>
        <taxon>Embryophyta</taxon>
        <taxon>Tracheophyta</taxon>
        <taxon>Spermatophyta</taxon>
        <taxon>Magnoliopsida</taxon>
        <taxon>Liliopsida</taxon>
        <taxon>Poales</taxon>
        <taxon>Poaceae</taxon>
        <taxon>BOP clade</taxon>
        <taxon>Oryzoideae</taxon>
        <taxon>Oryzeae</taxon>
        <taxon>Oryzinae</taxon>
        <taxon>Oryza</taxon>
    </lineage>
</organism>
<dbReference type="Pfam" id="PF20669">
    <property type="entry name" value="Exo70_N"/>
    <property type="match status" value="1"/>
</dbReference>
<dbReference type="InterPro" id="IPR004140">
    <property type="entry name" value="Exo70"/>
</dbReference>
<dbReference type="InterPro" id="IPR016159">
    <property type="entry name" value="Cullin_repeat-like_dom_sf"/>
</dbReference>
<reference evidence="5" key="2">
    <citation type="submission" date="2018-05" db="EMBL/GenBank/DDBJ databases">
        <title>OpunRS2 (Oryza punctata Reference Sequence Version 2).</title>
        <authorList>
            <person name="Zhang J."/>
            <person name="Kudrna D."/>
            <person name="Lee S."/>
            <person name="Talag J."/>
            <person name="Welchert J."/>
            <person name="Wing R.A."/>
        </authorList>
    </citation>
    <scope>NUCLEOTIDE SEQUENCE [LARGE SCALE GENOMIC DNA]</scope>
</reference>
<dbReference type="InterPro" id="IPR046364">
    <property type="entry name" value="Exo70_C"/>
</dbReference>
<evidence type="ECO:0000259" key="4">
    <source>
        <dbReference type="Pfam" id="PF03081"/>
    </source>
</evidence>
<dbReference type="Pfam" id="PF03081">
    <property type="entry name" value="Exo70_C"/>
    <property type="match status" value="1"/>
</dbReference>
<evidence type="ECO:0000313" key="6">
    <source>
        <dbReference type="Proteomes" id="UP000026962"/>
    </source>
</evidence>
<evidence type="ECO:0000313" key="5">
    <source>
        <dbReference type="EnsemblPlants" id="OPUNC06G23750.1"/>
    </source>
</evidence>
<proteinExistence type="inferred from homology"/>
<dbReference type="Proteomes" id="UP000026962">
    <property type="component" value="Chromosome 6"/>
</dbReference>
<comment type="similarity">
    <text evidence="1 3">Belongs to the EXO70 family.</text>
</comment>
<dbReference type="STRING" id="4537.A0A0E0LF50"/>
<keyword evidence="6" id="KW-1185">Reference proteome</keyword>
<evidence type="ECO:0000256" key="1">
    <source>
        <dbReference type="ARBA" id="ARBA00006756"/>
    </source>
</evidence>
<keyword evidence="2 3" id="KW-0813">Transport</keyword>
<dbReference type="EnsemblPlants" id="OPUNC06G23750.1">
    <property type="protein sequence ID" value="OPUNC06G23750.1"/>
    <property type="gene ID" value="OPUNC06G23750"/>
</dbReference>
<sequence length="759" mass="83638">MASLLAARRALRAGVEKSRALSHALARTGPKLGEIQARLPAMEAAVRPIRAPRDALEGAGEYIDRAVGPAAAVLKVFDAVHGLEPPLLAGSAVADDLPGYLAVLRALRAGVEKSRALSHALARTGPKLGEIQARLPAMEAAVRPIRAPRDALEGAGEYIDRAVGPAAAVLKVFDAVHGLEPPLLVGSAVVDDFPGYLAVLSRLEEALHFLSDNCGIASQWLADIVEYLGDRNLADPRFVSDLAEALSHLKTPSANLDGGLLAAALDILEAEFRRLLAEHSAPLAMKEPNNSSDPGSITAPRIPASAVHKLSLILDRLAANGRLGTCTVAYADARGDTVSASLRALGLDYLHDPAEDAQVLTPNVERWGRHLEFAVRHLLEAERKLCVAVFERRPEAASSCFAEIASRAGILDFLKFGRAICDARKDPIKLLRLLDVFDSLSKLRMDFNRLFGGKACVEIQTRTRELVKRVVDGSVEIFEELLVQVELQRSMPPPADGGVPRIVSFVAKYCNQLLGDPYRSVLTQVLVIHRSWRKETFNDKMLVDAVLNIVKALEANFEAWSKAYEDVTLSYLFMMNTHWHFFKHLKGTKMGEILGDEWLREHEQYKDYYSAVFLRESWGTLAPLLSREGIILFSKGRATARDLVKQRLKSFNANFDEMYQKQSAWIISDRDLQQKTCHLVVQAIVPVYRSFMQNYGPLVDQQDASANKYVKFTAEGLDKMLSTLFLPKPRRAGSFQIRHSNGKITSAMTGLYRSTSTLK</sequence>
<dbReference type="HOGENOM" id="CLU_010236_1_0_1"/>
<evidence type="ECO:0000256" key="2">
    <source>
        <dbReference type="ARBA" id="ARBA00022448"/>
    </source>
</evidence>
<keyword evidence="3" id="KW-0653">Protein transport</keyword>
<dbReference type="AlphaFoldDB" id="A0A0E0LF50"/>
<accession>A0A0E0LF50</accession>
<dbReference type="Gene3D" id="1.20.1280.170">
    <property type="entry name" value="Exocyst complex component Exo70"/>
    <property type="match status" value="1"/>
</dbReference>
<keyword evidence="3" id="KW-0268">Exocytosis</keyword>
<protein>
    <recommendedName>
        <fullName evidence="3">Exocyst subunit Exo70 family protein</fullName>
    </recommendedName>
</protein>
<dbReference type="Gramene" id="OPUNC06G23750.1">
    <property type="protein sequence ID" value="OPUNC06G23750.1"/>
    <property type="gene ID" value="OPUNC06G23750"/>
</dbReference>
<evidence type="ECO:0000256" key="3">
    <source>
        <dbReference type="RuleBase" id="RU365026"/>
    </source>
</evidence>
<dbReference type="OMA" id="IHRSWKH"/>
<dbReference type="PANTHER" id="PTHR12542:SF85">
    <property type="entry name" value="EXOCYST SUBUNIT EXO70 FAMILY PROTEIN"/>
    <property type="match status" value="1"/>
</dbReference>
<comment type="function">
    <text evidence="3">Component of the exocyst complex.</text>
</comment>
<dbReference type="GO" id="GO:0005546">
    <property type="term" value="F:phosphatidylinositol-4,5-bisphosphate binding"/>
    <property type="evidence" value="ECO:0007669"/>
    <property type="project" value="InterPro"/>
</dbReference>
<dbReference type="GO" id="GO:0000145">
    <property type="term" value="C:exocyst"/>
    <property type="evidence" value="ECO:0007669"/>
    <property type="project" value="InterPro"/>
</dbReference>
<dbReference type="PANTHER" id="PTHR12542">
    <property type="entry name" value="EXOCYST COMPLEX PROTEIN EXO70"/>
    <property type="match status" value="1"/>
</dbReference>
<dbReference type="SUPFAM" id="SSF74788">
    <property type="entry name" value="Cullin repeat-like"/>
    <property type="match status" value="1"/>
</dbReference>
<feature type="domain" description="Exocyst complex subunit Exo70 C-terminal" evidence="4">
    <location>
        <begin position="366"/>
        <end position="722"/>
    </location>
</feature>
<dbReference type="GO" id="GO:0006887">
    <property type="term" value="P:exocytosis"/>
    <property type="evidence" value="ECO:0007669"/>
    <property type="project" value="UniProtKB-KW"/>
</dbReference>
<name>A0A0E0LF50_ORYPU</name>
<dbReference type="GO" id="GO:0015031">
    <property type="term" value="P:protein transport"/>
    <property type="evidence" value="ECO:0007669"/>
    <property type="project" value="UniProtKB-KW"/>
</dbReference>
<reference evidence="5" key="1">
    <citation type="submission" date="2015-04" db="UniProtKB">
        <authorList>
            <consortium name="EnsemblPlants"/>
        </authorList>
    </citation>
    <scope>IDENTIFICATION</scope>
</reference>